<evidence type="ECO:0000256" key="4">
    <source>
        <dbReference type="ARBA" id="ARBA00023134"/>
    </source>
</evidence>
<dbReference type="GO" id="GO:0005874">
    <property type="term" value="C:microtubule"/>
    <property type="evidence" value="ECO:0007669"/>
    <property type="project" value="UniProtKB-KW"/>
</dbReference>
<evidence type="ECO:0000256" key="3">
    <source>
        <dbReference type="ARBA" id="ARBA00022741"/>
    </source>
</evidence>
<keyword evidence="3" id="KW-0547">Nucleotide-binding</keyword>
<evidence type="ECO:0000313" key="5">
    <source>
        <dbReference type="EMBL" id="PHT64559.1"/>
    </source>
</evidence>
<comment type="caution">
    <text evidence="5">The sequence shown here is derived from an EMBL/GenBank/DDBJ whole genome shotgun (WGS) entry which is preliminary data.</text>
</comment>
<dbReference type="InterPro" id="IPR023123">
    <property type="entry name" value="Tubulin_C"/>
</dbReference>
<dbReference type="GO" id="GO:0005525">
    <property type="term" value="F:GTP binding"/>
    <property type="evidence" value="ECO:0007669"/>
    <property type="project" value="UniProtKB-KW"/>
</dbReference>
<organism evidence="5 6">
    <name type="scientific">Capsicum annuum</name>
    <name type="common">Capsicum pepper</name>
    <dbReference type="NCBI Taxonomy" id="4072"/>
    <lineage>
        <taxon>Eukaryota</taxon>
        <taxon>Viridiplantae</taxon>
        <taxon>Streptophyta</taxon>
        <taxon>Embryophyta</taxon>
        <taxon>Tracheophyta</taxon>
        <taxon>Spermatophyta</taxon>
        <taxon>Magnoliopsida</taxon>
        <taxon>eudicotyledons</taxon>
        <taxon>Gunneridae</taxon>
        <taxon>Pentapetalae</taxon>
        <taxon>asterids</taxon>
        <taxon>lamiids</taxon>
        <taxon>Solanales</taxon>
        <taxon>Solanaceae</taxon>
        <taxon>Solanoideae</taxon>
        <taxon>Capsiceae</taxon>
        <taxon>Capsicum</taxon>
    </lineage>
</organism>
<dbReference type="SMR" id="A0A2G2Y4D4"/>
<dbReference type="EMBL" id="AYRZ02000012">
    <property type="protein sequence ID" value="PHT64559.1"/>
    <property type="molecule type" value="Genomic_DNA"/>
</dbReference>
<keyword evidence="6" id="KW-1185">Reference proteome</keyword>
<accession>A0A2G2Y4D4</accession>
<dbReference type="Proteomes" id="UP000222542">
    <property type="component" value="Unassembled WGS sequence"/>
</dbReference>
<keyword evidence="2" id="KW-0493">Microtubule</keyword>
<reference evidence="5 6" key="1">
    <citation type="journal article" date="2014" name="Nat. Genet.">
        <title>Genome sequence of the hot pepper provides insights into the evolution of pungency in Capsicum species.</title>
        <authorList>
            <person name="Kim S."/>
            <person name="Park M."/>
            <person name="Yeom S.I."/>
            <person name="Kim Y.M."/>
            <person name="Lee J.M."/>
            <person name="Lee H.A."/>
            <person name="Seo E."/>
            <person name="Choi J."/>
            <person name="Cheong K."/>
            <person name="Kim K.T."/>
            <person name="Jung K."/>
            <person name="Lee G.W."/>
            <person name="Oh S.K."/>
            <person name="Bae C."/>
            <person name="Kim S.B."/>
            <person name="Lee H.Y."/>
            <person name="Kim S.Y."/>
            <person name="Kim M.S."/>
            <person name="Kang B.C."/>
            <person name="Jo Y.D."/>
            <person name="Yang H.B."/>
            <person name="Jeong H.J."/>
            <person name="Kang W.H."/>
            <person name="Kwon J.K."/>
            <person name="Shin C."/>
            <person name="Lim J.Y."/>
            <person name="Park J.H."/>
            <person name="Huh J.H."/>
            <person name="Kim J.S."/>
            <person name="Kim B.D."/>
            <person name="Cohen O."/>
            <person name="Paran I."/>
            <person name="Suh M.C."/>
            <person name="Lee S.B."/>
            <person name="Kim Y.K."/>
            <person name="Shin Y."/>
            <person name="Noh S.J."/>
            <person name="Park J."/>
            <person name="Seo Y.S."/>
            <person name="Kwon S.Y."/>
            <person name="Kim H.A."/>
            <person name="Park J.M."/>
            <person name="Kim H.J."/>
            <person name="Choi S.B."/>
            <person name="Bosland P.W."/>
            <person name="Reeves G."/>
            <person name="Jo S.H."/>
            <person name="Lee B.W."/>
            <person name="Cho H.T."/>
            <person name="Choi H.S."/>
            <person name="Lee M.S."/>
            <person name="Yu Y."/>
            <person name="Do Choi Y."/>
            <person name="Park B.S."/>
            <person name="van Deynze A."/>
            <person name="Ashrafi H."/>
            <person name="Hill T."/>
            <person name="Kim W.T."/>
            <person name="Pai H.S."/>
            <person name="Ahn H.K."/>
            <person name="Yeam I."/>
            <person name="Giovannoni J.J."/>
            <person name="Rose J.K."/>
            <person name="Sorensen I."/>
            <person name="Lee S.J."/>
            <person name="Kim R.W."/>
            <person name="Choi I.Y."/>
            <person name="Choi B.S."/>
            <person name="Lim J.S."/>
            <person name="Lee Y.H."/>
            <person name="Choi D."/>
        </authorList>
    </citation>
    <scope>NUCLEOTIDE SEQUENCE [LARGE SCALE GENOMIC DNA]</scope>
    <source>
        <strain evidence="6">cv. CM334</strain>
    </source>
</reference>
<gene>
    <name evidence="5" type="ORF">T459_28984</name>
</gene>
<reference evidence="5 6" key="2">
    <citation type="journal article" date="2017" name="Genome Biol.">
        <title>New reference genome sequences of hot pepper reveal the massive evolution of plant disease-resistance genes by retroduplication.</title>
        <authorList>
            <person name="Kim S."/>
            <person name="Park J."/>
            <person name="Yeom S.I."/>
            <person name="Kim Y.M."/>
            <person name="Seo E."/>
            <person name="Kim K.T."/>
            <person name="Kim M.S."/>
            <person name="Lee J.M."/>
            <person name="Cheong K."/>
            <person name="Shin H.S."/>
            <person name="Kim S.B."/>
            <person name="Han K."/>
            <person name="Lee J."/>
            <person name="Park M."/>
            <person name="Lee H.A."/>
            <person name="Lee H.Y."/>
            <person name="Lee Y."/>
            <person name="Oh S."/>
            <person name="Lee J.H."/>
            <person name="Choi E."/>
            <person name="Choi E."/>
            <person name="Lee S.E."/>
            <person name="Jeon J."/>
            <person name="Kim H."/>
            <person name="Choi G."/>
            <person name="Song H."/>
            <person name="Lee J."/>
            <person name="Lee S.C."/>
            <person name="Kwon J.K."/>
            <person name="Lee H.Y."/>
            <person name="Koo N."/>
            <person name="Hong Y."/>
            <person name="Kim R.W."/>
            <person name="Kang W.H."/>
            <person name="Huh J.H."/>
            <person name="Kang B.C."/>
            <person name="Yang T.J."/>
            <person name="Lee Y.H."/>
            <person name="Bennetzen J.L."/>
            <person name="Choi D."/>
        </authorList>
    </citation>
    <scope>NUCLEOTIDE SEQUENCE [LARGE SCALE GENOMIC DNA]</scope>
    <source>
        <strain evidence="6">cv. CM334</strain>
    </source>
</reference>
<evidence type="ECO:0000256" key="2">
    <source>
        <dbReference type="ARBA" id="ARBA00022701"/>
    </source>
</evidence>
<sequence>MWMEPCDFIFSILGFEQMPNWLLKAFVHWHAGEGIEEAGFSEAPEDLLTLEKDYEQVDAKGVDDEEDGEEY</sequence>
<protein>
    <submittedName>
        <fullName evidence="5">Uncharacterized protein</fullName>
    </submittedName>
</protein>
<evidence type="ECO:0000256" key="1">
    <source>
        <dbReference type="ARBA" id="ARBA00009636"/>
    </source>
</evidence>
<dbReference type="Gene3D" id="1.10.287.600">
    <property type="entry name" value="Helix hairpin bin"/>
    <property type="match status" value="1"/>
</dbReference>
<dbReference type="SUPFAM" id="SSF55307">
    <property type="entry name" value="Tubulin C-terminal domain-like"/>
    <property type="match status" value="1"/>
</dbReference>
<name>A0A2G2Y4D4_CAPAN</name>
<dbReference type="STRING" id="4072.A0A2G2Y4D4"/>
<evidence type="ECO:0000313" key="6">
    <source>
        <dbReference type="Proteomes" id="UP000222542"/>
    </source>
</evidence>
<proteinExistence type="inferred from homology"/>
<dbReference type="Gramene" id="PHT64559">
    <property type="protein sequence ID" value="PHT64559"/>
    <property type="gene ID" value="T459_28984"/>
</dbReference>
<comment type="similarity">
    <text evidence="1">Belongs to the tubulin family.</text>
</comment>
<dbReference type="InterPro" id="IPR008280">
    <property type="entry name" value="Tub_FtsZ_C"/>
</dbReference>
<keyword evidence="4" id="KW-0342">GTP-binding</keyword>
<dbReference type="AlphaFoldDB" id="A0A2G2Y4D4"/>